<name>G9NIF7_HYPAI</name>
<feature type="chain" id="PRO_5012135663" evidence="1">
    <location>
        <begin position="16"/>
        <end position="77"/>
    </location>
</feature>
<dbReference type="AlphaFoldDB" id="G9NIF7"/>
<keyword evidence="1" id="KW-0732">Signal</keyword>
<keyword evidence="3" id="KW-1185">Reference proteome</keyword>
<feature type="signal peptide" evidence="1">
    <location>
        <begin position="1"/>
        <end position="15"/>
    </location>
</feature>
<dbReference type="HOGENOM" id="CLU_2638376_0_0_1"/>
<accession>G9NIF7</accession>
<dbReference type="Proteomes" id="UP000005426">
    <property type="component" value="Unassembled WGS sequence"/>
</dbReference>
<reference evidence="2 3" key="1">
    <citation type="journal article" date="2011" name="Genome Biol.">
        <title>Comparative genome sequence analysis underscores mycoparasitism as the ancestral life style of Trichoderma.</title>
        <authorList>
            <person name="Kubicek C.P."/>
            <person name="Herrera-Estrella A."/>
            <person name="Seidl-Seiboth V."/>
            <person name="Martinez D.A."/>
            <person name="Druzhinina I.S."/>
            <person name="Thon M."/>
            <person name="Zeilinger S."/>
            <person name="Casas-Flores S."/>
            <person name="Horwitz B.A."/>
            <person name="Mukherjee P.K."/>
            <person name="Mukherjee M."/>
            <person name="Kredics L."/>
            <person name="Alcaraz L.D."/>
            <person name="Aerts A."/>
            <person name="Antal Z."/>
            <person name="Atanasova L."/>
            <person name="Cervantes-Badillo M.G."/>
            <person name="Challacombe J."/>
            <person name="Chertkov O."/>
            <person name="McCluskey K."/>
            <person name="Coulpier F."/>
            <person name="Deshpande N."/>
            <person name="von Doehren H."/>
            <person name="Ebbole D.J."/>
            <person name="Esquivel-Naranjo E.U."/>
            <person name="Fekete E."/>
            <person name="Flipphi M."/>
            <person name="Glaser F."/>
            <person name="Gomez-Rodriguez E.Y."/>
            <person name="Gruber S."/>
            <person name="Han C."/>
            <person name="Henrissat B."/>
            <person name="Hermosa R."/>
            <person name="Hernandez-Onate M."/>
            <person name="Karaffa L."/>
            <person name="Kosti I."/>
            <person name="Le Crom S."/>
            <person name="Lindquist E."/>
            <person name="Lucas S."/>
            <person name="Luebeck M."/>
            <person name="Luebeck P.S."/>
            <person name="Margeot A."/>
            <person name="Metz B."/>
            <person name="Misra M."/>
            <person name="Nevalainen H."/>
            <person name="Omann M."/>
            <person name="Packer N."/>
            <person name="Perrone G."/>
            <person name="Uresti-Rivera E.E."/>
            <person name="Salamov A."/>
            <person name="Schmoll M."/>
            <person name="Seiboth B."/>
            <person name="Shapiro H."/>
            <person name="Sukno S."/>
            <person name="Tamayo-Ramos J.A."/>
            <person name="Tisch D."/>
            <person name="Wiest A."/>
            <person name="Wilkinson H.H."/>
            <person name="Zhang M."/>
            <person name="Coutinho P.M."/>
            <person name="Kenerley C.M."/>
            <person name="Monte E."/>
            <person name="Baker S.E."/>
            <person name="Grigoriev I.V."/>
        </authorList>
    </citation>
    <scope>NUCLEOTIDE SEQUENCE [LARGE SCALE GENOMIC DNA]</scope>
    <source>
        <strain evidence="3">ATCC 20476 / IMI 206040</strain>
    </source>
</reference>
<sequence length="77" mass="8009">MKFSMILAVLPVALAATGTLNARDAAREAAALAAREDACEKWAMGMVFATPASAIPNSPDAQQVVDHMVGKSAGFLY</sequence>
<proteinExistence type="predicted"/>
<evidence type="ECO:0000313" key="3">
    <source>
        <dbReference type="Proteomes" id="UP000005426"/>
    </source>
</evidence>
<comment type="caution">
    <text evidence="2">The sequence shown here is derived from an EMBL/GenBank/DDBJ whole genome shotgun (WGS) entry which is preliminary data.</text>
</comment>
<evidence type="ECO:0000313" key="2">
    <source>
        <dbReference type="EMBL" id="EHK49569.1"/>
    </source>
</evidence>
<gene>
    <name evidence="2" type="ORF">TRIATDRAFT_304574</name>
</gene>
<protein>
    <submittedName>
        <fullName evidence="2">Uncharacterized protein</fullName>
    </submittedName>
</protein>
<dbReference type="EMBL" id="ABDG02000016">
    <property type="protein sequence ID" value="EHK49569.1"/>
    <property type="molecule type" value="Genomic_DNA"/>
</dbReference>
<evidence type="ECO:0000256" key="1">
    <source>
        <dbReference type="SAM" id="SignalP"/>
    </source>
</evidence>
<organism evidence="2 3">
    <name type="scientific">Hypocrea atroviridis (strain ATCC 20476 / IMI 206040)</name>
    <name type="common">Trichoderma atroviride</name>
    <dbReference type="NCBI Taxonomy" id="452589"/>
    <lineage>
        <taxon>Eukaryota</taxon>
        <taxon>Fungi</taxon>
        <taxon>Dikarya</taxon>
        <taxon>Ascomycota</taxon>
        <taxon>Pezizomycotina</taxon>
        <taxon>Sordariomycetes</taxon>
        <taxon>Hypocreomycetidae</taxon>
        <taxon>Hypocreales</taxon>
        <taxon>Hypocreaceae</taxon>
        <taxon>Trichoderma</taxon>
    </lineage>
</organism>